<reference evidence="1 2" key="1">
    <citation type="journal article" date="2024" name="Nat. Commun.">
        <title>Phylogenomics reveals the evolutionary origins of lichenization in chlorophyte algae.</title>
        <authorList>
            <person name="Puginier C."/>
            <person name="Libourel C."/>
            <person name="Otte J."/>
            <person name="Skaloud P."/>
            <person name="Haon M."/>
            <person name="Grisel S."/>
            <person name="Petersen M."/>
            <person name="Berrin J.G."/>
            <person name="Delaux P.M."/>
            <person name="Dal Grande F."/>
            <person name="Keller J."/>
        </authorList>
    </citation>
    <scope>NUCLEOTIDE SEQUENCE [LARGE SCALE GENOMIC DNA]</scope>
    <source>
        <strain evidence="1 2">SAG 2043</strain>
    </source>
</reference>
<evidence type="ECO:0008006" key="3">
    <source>
        <dbReference type="Google" id="ProtNLM"/>
    </source>
</evidence>
<evidence type="ECO:0000313" key="2">
    <source>
        <dbReference type="Proteomes" id="UP001489004"/>
    </source>
</evidence>
<gene>
    <name evidence="1" type="ORF">WJX72_011802</name>
</gene>
<dbReference type="AlphaFoldDB" id="A0AAW1Q8E0"/>
<name>A0AAW1Q8E0_9CHLO</name>
<evidence type="ECO:0000313" key="1">
    <source>
        <dbReference type="EMBL" id="KAK9817246.1"/>
    </source>
</evidence>
<proteinExistence type="predicted"/>
<dbReference type="EMBL" id="JALJOR010000005">
    <property type="protein sequence ID" value="KAK9817246.1"/>
    <property type="molecule type" value="Genomic_DNA"/>
</dbReference>
<sequence>MFKKGSSSEGGFTELQSSCRAWRAIASDDRLWGLLWQKDMGRGSCWRWARAAGGFREMLRAKTVVRRGRHTQANFPFDHRDGVVQEVLMLDGPNPMVITTQFKRPPSQAVRLAGITIKVWDARALAAQAPLLVVYDVLKHMQMEDGSLFLWAIEGDQIVDTGIPDGATGYISRMGPSPQHPWAENEHIKPYRLDAADQRLMEVPLASRFGQGTAQHEWFDLARGCVASIQLMQAEQVIRMRLYSLATGRCFKESSVSLDLPGVPRFELPDHDGMLLMNRTMAAVPNVIVTCALFDHRVFRWELQDEWFTPEYQARVAEAGLEAGQAGPDGTPGPHELRLMFVAPENEPVVELGISTDSHRIIVLAAEHLFLFNLAGTPLCFYDTQAWCGPDIPPATHAVDLGAFVWPLPHSERLVVYMERSHSVYVVDSQLPAVGRPSTDCLTPPHWQHASPPTDTFAACVYTLQSHEDLRTPKHAYGASAMGFLMTGRMRGNVIEAVIVEHTECGHVMFTSACTAAPPVAALLQRDALQDPSNAGKGKKSAAKEQWRNANKWGASWKRRALVAIDTATGQRFKAVVFDGCIESEARPVMGA</sequence>
<accession>A0AAW1Q8E0</accession>
<organism evidence="1 2">
    <name type="scientific">[Myrmecia] bisecta</name>
    <dbReference type="NCBI Taxonomy" id="41462"/>
    <lineage>
        <taxon>Eukaryota</taxon>
        <taxon>Viridiplantae</taxon>
        <taxon>Chlorophyta</taxon>
        <taxon>core chlorophytes</taxon>
        <taxon>Trebouxiophyceae</taxon>
        <taxon>Trebouxiales</taxon>
        <taxon>Trebouxiaceae</taxon>
        <taxon>Myrmecia</taxon>
    </lineage>
</organism>
<keyword evidence="2" id="KW-1185">Reference proteome</keyword>
<comment type="caution">
    <text evidence="1">The sequence shown here is derived from an EMBL/GenBank/DDBJ whole genome shotgun (WGS) entry which is preliminary data.</text>
</comment>
<dbReference type="Proteomes" id="UP001489004">
    <property type="component" value="Unassembled WGS sequence"/>
</dbReference>
<protein>
    <recommendedName>
        <fullName evidence="3">F-box domain-containing protein</fullName>
    </recommendedName>
</protein>